<gene>
    <name evidence="1" type="primary">sctK</name>
    <name evidence="1" type="ORF">CBM2587_B80051</name>
</gene>
<dbReference type="OrthoDB" id="8928488at2"/>
<dbReference type="Proteomes" id="UP000256780">
    <property type="component" value="Chromosome CBM2587_b"/>
</dbReference>
<proteinExistence type="predicted"/>
<keyword evidence="1" id="KW-0969">Cilium</keyword>
<reference evidence="1" key="1">
    <citation type="submission" date="2018-01" db="EMBL/GenBank/DDBJ databases">
        <authorList>
            <person name="Clerissi C."/>
        </authorList>
    </citation>
    <scope>NUCLEOTIDE SEQUENCE</scope>
    <source>
        <strain evidence="1">Cupriavidus sp. LMG 19464</strain>
    </source>
</reference>
<name>A0A375CB71_9BURK</name>
<keyword evidence="1" id="KW-0282">Flagellum</keyword>
<keyword evidence="1" id="KW-0966">Cell projection</keyword>
<dbReference type="AlphaFoldDB" id="A0A375CB71"/>
<sequence length="290" mass="30722">MTLLPAEAAASAYSPGTLPGALSAALAPPPPALPEPALARAVADFVQCPLAQLHPSWLPADWPLAWRRPDRFGAAAADVLAQPLGLAGTGASRDAVIDSLLHAPASLARLVLMPRNDLRLLAWWLGLAVHQAGFASERRMLPAQLADSLAPLPGALAAPLIGSAPRAMRRAARRLDRHAVAFILKRVPALPALPMNLAPLRAHPAGAGRLMAERGYRLLCGLLAAEAQQVGQAAQAAQAAPLLQALQRKFPRRLAALSPAPLTPPQAAQLRELLLLNLIPERFPAWHWLF</sequence>
<protein>
    <submittedName>
        <fullName evidence="1">SctK: non flagellar T3S system conserved protein</fullName>
    </submittedName>
</protein>
<comment type="caution">
    <text evidence="1">The sequence shown here is derived from an EMBL/GenBank/DDBJ whole genome shotgun (WGS) entry which is preliminary data.</text>
</comment>
<organism evidence="1">
    <name type="scientific">Cupriavidus taiwanensis</name>
    <dbReference type="NCBI Taxonomy" id="164546"/>
    <lineage>
        <taxon>Bacteria</taxon>
        <taxon>Pseudomonadati</taxon>
        <taxon>Pseudomonadota</taxon>
        <taxon>Betaproteobacteria</taxon>
        <taxon>Burkholderiales</taxon>
        <taxon>Burkholderiaceae</taxon>
        <taxon>Cupriavidus</taxon>
    </lineage>
</organism>
<accession>A0A375CB71</accession>
<evidence type="ECO:0000313" key="1">
    <source>
        <dbReference type="EMBL" id="SOY66774.1"/>
    </source>
</evidence>
<dbReference type="EMBL" id="OFSQ01000037">
    <property type="protein sequence ID" value="SOY66774.1"/>
    <property type="molecule type" value="Genomic_DNA"/>
</dbReference>
<dbReference type="RefSeq" id="WP_116359708.1">
    <property type="nucleotide sequence ID" value="NZ_LT976854.1"/>
</dbReference>